<dbReference type="InParanoid" id="A0A4S2MRB3"/>
<evidence type="ECO:0000256" key="1">
    <source>
        <dbReference type="ARBA" id="ARBA00022729"/>
    </source>
</evidence>
<feature type="non-terminal residue" evidence="3">
    <location>
        <position position="1"/>
    </location>
</feature>
<evidence type="ECO:0000313" key="3">
    <source>
        <dbReference type="EMBL" id="TGZ78319.1"/>
    </source>
</evidence>
<keyword evidence="4" id="KW-1185">Reference proteome</keyword>
<dbReference type="InterPro" id="IPR009009">
    <property type="entry name" value="RlpA-like_DPBB"/>
</dbReference>
<reference evidence="3 4" key="1">
    <citation type="submission" date="2019-04" db="EMBL/GenBank/DDBJ databases">
        <title>Comparative genomics and transcriptomics to analyze fruiting body development in filamentous ascomycetes.</title>
        <authorList>
            <consortium name="DOE Joint Genome Institute"/>
            <person name="Lutkenhaus R."/>
            <person name="Traeger S."/>
            <person name="Breuer J."/>
            <person name="Kuo A."/>
            <person name="Lipzen A."/>
            <person name="Pangilinan J."/>
            <person name="Dilworth D."/>
            <person name="Sandor L."/>
            <person name="Poggeler S."/>
            <person name="Barry K."/>
            <person name="Grigoriev I.V."/>
            <person name="Nowrousian M."/>
        </authorList>
    </citation>
    <scope>NUCLEOTIDE SEQUENCE [LARGE SCALE GENOMIC DNA]</scope>
    <source>
        <strain evidence="3 4">CBS 389.68</strain>
    </source>
</reference>
<feature type="non-terminal residue" evidence="3">
    <location>
        <position position="104"/>
    </location>
</feature>
<proteinExistence type="predicted"/>
<accession>A0A4S2MRB3</accession>
<protein>
    <recommendedName>
        <fullName evidence="2">RlpA-like protein double-psi beta-barrel domain-containing protein</fullName>
    </recommendedName>
</protein>
<dbReference type="InterPro" id="IPR051477">
    <property type="entry name" value="Expansin_CellWall"/>
</dbReference>
<dbReference type="Gene3D" id="2.40.40.10">
    <property type="entry name" value="RlpA-like domain"/>
    <property type="match status" value="1"/>
</dbReference>
<dbReference type="InterPro" id="IPR036908">
    <property type="entry name" value="RlpA-like_sf"/>
</dbReference>
<dbReference type="Pfam" id="PF03330">
    <property type="entry name" value="DPBB_1"/>
    <property type="match status" value="1"/>
</dbReference>
<gene>
    <name evidence="3" type="ORF">EX30DRAFT_296460</name>
</gene>
<dbReference type="EMBL" id="ML220142">
    <property type="protein sequence ID" value="TGZ78319.1"/>
    <property type="molecule type" value="Genomic_DNA"/>
</dbReference>
<dbReference type="PANTHER" id="PTHR31836:SF27">
    <property type="entry name" value="RLPA-LIKE PROTEIN DOUBLE-PSI BETA-BARREL DOMAIN-CONTAINING PROTEIN"/>
    <property type="match status" value="1"/>
</dbReference>
<dbReference type="PANTHER" id="PTHR31836">
    <property type="match status" value="1"/>
</dbReference>
<feature type="domain" description="RlpA-like protein double-psi beta-barrel" evidence="2">
    <location>
        <begin position="44"/>
        <end position="100"/>
    </location>
</feature>
<evidence type="ECO:0000259" key="2">
    <source>
        <dbReference type="Pfam" id="PF03330"/>
    </source>
</evidence>
<evidence type="ECO:0000313" key="4">
    <source>
        <dbReference type="Proteomes" id="UP000298138"/>
    </source>
</evidence>
<dbReference type="OrthoDB" id="623670at2759"/>
<dbReference type="CDD" id="cd22191">
    <property type="entry name" value="DPBB_RlpA_EXP_N-like"/>
    <property type="match status" value="1"/>
</dbReference>
<keyword evidence="1" id="KW-0732">Signal</keyword>
<name>A0A4S2MRB3_9PEZI</name>
<dbReference type="Proteomes" id="UP000298138">
    <property type="component" value="Unassembled WGS sequence"/>
</dbReference>
<dbReference type="AlphaFoldDB" id="A0A4S2MRB3"/>
<sequence>YAGDGTYYNPGLGACGRVNGDGDMIVAIAWELFDSFSIGSDPNQNPVCGRKVRARRAGQTEGVEVMIVDRCTGCQPQDLDLSPKAFNMLGDEAEGRIGIEWSWV</sequence>
<dbReference type="STRING" id="341454.A0A4S2MRB3"/>
<dbReference type="SUPFAM" id="SSF50685">
    <property type="entry name" value="Barwin-like endoglucanases"/>
    <property type="match status" value="1"/>
</dbReference>
<organism evidence="3 4">
    <name type="scientific">Ascodesmis nigricans</name>
    <dbReference type="NCBI Taxonomy" id="341454"/>
    <lineage>
        <taxon>Eukaryota</taxon>
        <taxon>Fungi</taxon>
        <taxon>Dikarya</taxon>
        <taxon>Ascomycota</taxon>
        <taxon>Pezizomycotina</taxon>
        <taxon>Pezizomycetes</taxon>
        <taxon>Pezizales</taxon>
        <taxon>Ascodesmidaceae</taxon>
        <taxon>Ascodesmis</taxon>
    </lineage>
</organism>